<sequence>MARVVVHPTERPTSTPTISSAHQLPQTAHPALTQVLKSARITAHRGRHSGGSVGTKTPELQLLLDNDLFCLHTDRRTKLNHIQQLSLLHLLAQFFLERAEDNNKYAYFEAIFLGREGEPIVHDHRISVLMQLASFSLQFPVLQVFNNISQWISKISVVKQSRYYSELLVDMLIDNFIKTCDRSRRMYEYLLPLEATCAEFTAIFTAFGPLVAPMSFPLAIVLQNYLSTNLSYIMRHYRDTPYLGDEFSTKTMPVLLKFVVEESANPARETIITSIAVSLAKVIEKWSGKFLTGRATCAKQPINFDVLFSKELKWNRNRCNLICAAANVDSNKKNISERLSDLDVPTDFAPSLAFVRKQFF</sequence>
<evidence type="ECO:0000256" key="1">
    <source>
        <dbReference type="SAM" id="MobiDB-lite"/>
    </source>
</evidence>
<organism evidence="2 3">
    <name type="scientific">Caenorhabditis auriculariae</name>
    <dbReference type="NCBI Taxonomy" id="2777116"/>
    <lineage>
        <taxon>Eukaryota</taxon>
        <taxon>Metazoa</taxon>
        <taxon>Ecdysozoa</taxon>
        <taxon>Nematoda</taxon>
        <taxon>Chromadorea</taxon>
        <taxon>Rhabditida</taxon>
        <taxon>Rhabditina</taxon>
        <taxon>Rhabditomorpha</taxon>
        <taxon>Rhabditoidea</taxon>
        <taxon>Rhabditidae</taxon>
        <taxon>Peloderinae</taxon>
        <taxon>Caenorhabditis</taxon>
    </lineage>
</organism>
<reference evidence="2" key="1">
    <citation type="submission" date="2020-10" db="EMBL/GenBank/DDBJ databases">
        <authorList>
            <person name="Kikuchi T."/>
        </authorList>
    </citation>
    <scope>NUCLEOTIDE SEQUENCE</scope>
    <source>
        <strain evidence="2">NKZ352</strain>
    </source>
</reference>
<keyword evidence="3" id="KW-1185">Reference proteome</keyword>
<accession>A0A8S1GXT4</accession>
<dbReference type="Proteomes" id="UP000835052">
    <property type="component" value="Unassembled WGS sequence"/>
</dbReference>
<dbReference type="PANTHER" id="PTHR14540">
    <property type="entry name" value="INTEGRATOR COMPLEX SUBUNIT 15"/>
    <property type="match status" value="1"/>
</dbReference>
<proteinExistence type="predicted"/>
<dbReference type="OrthoDB" id="5861309at2759"/>
<dbReference type="PANTHER" id="PTHR14540:SF2">
    <property type="entry name" value="INTEGRATOR COMPLEX SUBUNIT 15"/>
    <property type="match status" value="1"/>
</dbReference>
<dbReference type="EMBL" id="CAJGYM010000008">
    <property type="protein sequence ID" value="CAD6188229.1"/>
    <property type="molecule type" value="Genomic_DNA"/>
</dbReference>
<dbReference type="AlphaFoldDB" id="A0A8S1GXT4"/>
<protein>
    <submittedName>
        <fullName evidence="2">Uncharacterized protein</fullName>
    </submittedName>
</protein>
<feature type="region of interest" description="Disordered" evidence="1">
    <location>
        <begin position="1"/>
        <end position="25"/>
    </location>
</feature>
<evidence type="ECO:0000313" key="3">
    <source>
        <dbReference type="Proteomes" id="UP000835052"/>
    </source>
</evidence>
<gene>
    <name evidence="2" type="ORF">CAUJ_LOCUS4148</name>
</gene>
<dbReference type="InterPro" id="IPR027844">
    <property type="entry name" value="INTS15"/>
</dbReference>
<name>A0A8S1GXT4_9PELO</name>
<comment type="caution">
    <text evidence="2">The sequence shown here is derived from an EMBL/GenBank/DDBJ whole genome shotgun (WGS) entry which is preliminary data.</text>
</comment>
<feature type="compositionally biased region" description="Polar residues" evidence="1">
    <location>
        <begin position="11"/>
        <end position="25"/>
    </location>
</feature>
<dbReference type="Pfam" id="PF14964">
    <property type="entry name" value="INTS15"/>
    <property type="match status" value="1"/>
</dbReference>
<evidence type="ECO:0000313" key="2">
    <source>
        <dbReference type="EMBL" id="CAD6188229.1"/>
    </source>
</evidence>